<dbReference type="SUPFAM" id="SSF53098">
    <property type="entry name" value="Ribonuclease H-like"/>
    <property type="match status" value="1"/>
</dbReference>
<dbReference type="PANTHER" id="PTHR46481:SF4">
    <property type="entry name" value="ZINC FINGER BED DOMAIN-CONTAINING PROTEIN 4"/>
    <property type="match status" value="1"/>
</dbReference>
<feature type="region of interest" description="Disordered" evidence="1">
    <location>
        <begin position="1"/>
        <end position="24"/>
    </location>
</feature>
<gene>
    <name evidence="2" type="ORF">D5F01_LYC12212</name>
</gene>
<name>A0A6G0IA99_LARCR</name>
<dbReference type="AlphaFoldDB" id="A0A6G0IA99"/>
<sequence length="296" mass="33228">MNIRSHTAQFHPTEEVGKPAAVATSSQRTIKDALGKLPPTSQKAKRITKGIAEFIAMGLQPYSVVENRGFRRMMEGMEPRYVIPSQRYFTNTAVPALKQTKAEIVSSLLNADRVAVTCDVWTSVATESFVTVTVHFITDEWELKAHVLQTRAMHESHMGANMAELLSSAVNKWDITKKEVVVVTDNAAIMVVSHLKCYAHTLNLAAQRALKVPSVARLLGRVRRIGTFFHRSTVGAQQLEESQRLLNIPKHKLKVDCCTRWISAFEMVSRFLEQQPAITATLLSPQKIRERPMHTQ</sequence>
<evidence type="ECO:0000313" key="2">
    <source>
        <dbReference type="EMBL" id="KAE8288344.1"/>
    </source>
</evidence>
<dbReference type="InterPro" id="IPR052035">
    <property type="entry name" value="ZnF_BED_domain_contain"/>
</dbReference>
<dbReference type="EMBL" id="REGW02000012">
    <property type="protein sequence ID" value="KAE8288344.1"/>
    <property type="molecule type" value="Genomic_DNA"/>
</dbReference>
<dbReference type="SUPFAM" id="SSF140996">
    <property type="entry name" value="Hermes dimerisation domain"/>
    <property type="match status" value="1"/>
</dbReference>
<feature type="compositionally biased region" description="Polar residues" evidence="1">
    <location>
        <begin position="1"/>
        <end position="10"/>
    </location>
</feature>
<dbReference type="InterPro" id="IPR012337">
    <property type="entry name" value="RNaseH-like_sf"/>
</dbReference>
<evidence type="ECO:0000313" key="3">
    <source>
        <dbReference type="Proteomes" id="UP000424527"/>
    </source>
</evidence>
<dbReference type="PANTHER" id="PTHR46481">
    <property type="entry name" value="ZINC FINGER BED DOMAIN-CONTAINING PROTEIN 4"/>
    <property type="match status" value="1"/>
</dbReference>
<protein>
    <submittedName>
        <fullName evidence="2">Zinc finger BED domain-containing protein 4</fullName>
    </submittedName>
</protein>
<accession>A0A6G0IA99</accession>
<proteinExistence type="predicted"/>
<reference evidence="2 3" key="1">
    <citation type="submission" date="2019-07" db="EMBL/GenBank/DDBJ databases">
        <title>Chromosome genome assembly for large yellow croaker.</title>
        <authorList>
            <person name="Xiao S."/>
        </authorList>
    </citation>
    <scope>NUCLEOTIDE SEQUENCE [LARGE SCALE GENOMIC DNA]</scope>
    <source>
        <strain evidence="2">JMULYC20181020</strain>
        <tissue evidence="2">Muscle</tissue>
    </source>
</reference>
<dbReference type="Proteomes" id="UP000424527">
    <property type="component" value="Unassembled WGS sequence"/>
</dbReference>
<organism evidence="2 3">
    <name type="scientific">Larimichthys crocea</name>
    <name type="common">Large yellow croaker</name>
    <name type="synonym">Pseudosciaena crocea</name>
    <dbReference type="NCBI Taxonomy" id="215358"/>
    <lineage>
        <taxon>Eukaryota</taxon>
        <taxon>Metazoa</taxon>
        <taxon>Chordata</taxon>
        <taxon>Craniata</taxon>
        <taxon>Vertebrata</taxon>
        <taxon>Euteleostomi</taxon>
        <taxon>Actinopterygii</taxon>
        <taxon>Neopterygii</taxon>
        <taxon>Teleostei</taxon>
        <taxon>Neoteleostei</taxon>
        <taxon>Acanthomorphata</taxon>
        <taxon>Eupercaria</taxon>
        <taxon>Sciaenidae</taxon>
        <taxon>Larimichthys</taxon>
    </lineage>
</organism>
<comment type="caution">
    <text evidence="2">The sequence shown here is derived from an EMBL/GenBank/DDBJ whole genome shotgun (WGS) entry which is preliminary data.</text>
</comment>
<keyword evidence="3" id="KW-1185">Reference proteome</keyword>
<evidence type="ECO:0000256" key="1">
    <source>
        <dbReference type="SAM" id="MobiDB-lite"/>
    </source>
</evidence>